<organism evidence="3 4">
    <name type="scientific">Tetrahymena thermophila (strain SB210)</name>
    <dbReference type="NCBI Taxonomy" id="312017"/>
    <lineage>
        <taxon>Eukaryota</taxon>
        <taxon>Sar</taxon>
        <taxon>Alveolata</taxon>
        <taxon>Ciliophora</taxon>
        <taxon>Intramacronucleata</taxon>
        <taxon>Oligohymenophorea</taxon>
        <taxon>Hymenostomatida</taxon>
        <taxon>Tetrahymenina</taxon>
        <taxon>Tetrahymenidae</taxon>
        <taxon>Tetrahymena</taxon>
    </lineage>
</organism>
<feature type="region of interest" description="Disordered" evidence="2">
    <location>
        <begin position="1"/>
        <end position="25"/>
    </location>
</feature>
<proteinExistence type="predicted"/>
<gene>
    <name evidence="3" type="ORF">TTHERM_01002660</name>
</gene>
<accession>Q22D52</accession>
<reference evidence="4" key="1">
    <citation type="journal article" date="2006" name="PLoS Biol.">
        <title>Macronuclear genome sequence of the ciliate Tetrahymena thermophila, a model eukaryote.</title>
        <authorList>
            <person name="Eisen J.A."/>
            <person name="Coyne R.S."/>
            <person name="Wu M."/>
            <person name="Wu D."/>
            <person name="Thiagarajan M."/>
            <person name="Wortman J.R."/>
            <person name="Badger J.H."/>
            <person name="Ren Q."/>
            <person name="Amedeo P."/>
            <person name="Jones K.M."/>
            <person name="Tallon L.J."/>
            <person name="Delcher A.L."/>
            <person name="Salzberg S.L."/>
            <person name="Silva J.C."/>
            <person name="Haas B.J."/>
            <person name="Majoros W.H."/>
            <person name="Farzad M."/>
            <person name="Carlton J.M."/>
            <person name="Smith R.K. Jr."/>
            <person name="Garg J."/>
            <person name="Pearlman R.E."/>
            <person name="Karrer K.M."/>
            <person name="Sun L."/>
            <person name="Manning G."/>
            <person name="Elde N.C."/>
            <person name="Turkewitz A.P."/>
            <person name="Asai D.J."/>
            <person name="Wilkes D.E."/>
            <person name="Wang Y."/>
            <person name="Cai H."/>
            <person name="Collins K."/>
            <person name="Stewart B.A."/>
            <person name="Lee S.R."/>
            <person name="Wilamowska K."/>
            <person name="Weinberg Z."/>
            <person name="Ruzzo W.L."/>
            <person name="Wloga D."/>
            <person name="Gaertig J."/>
            <person name="Frankel J."/>
            <person name="Tsao C.-C."/>
            <person name="Gorovsky M.A."/>
            <person name="Keeling P.J."/>
            <person name="Waller R.F."/>
            <person name="Patron N.J."/>
            <person name="Cherry J.M."/>
            <person name="Stover N.A."/>
            <person name="Krieger C.J."/>
            <person name="del Toro C."/>
            <person name="Ryder H.F."/>
            <person name="Williamson S.C."/>
            <person name="Barbeau R.A."/>
            <person name="Hamilton E.P."/>
            <person name="Orias E."/>
        </authorList>
    </citation>
    <scope>NUCLEOTIDE SEQUENCE [LARGE SCALE GENOMIC DNA]</scope>
    <source>
        <strain evidence="4">SB210</strain>
    </source>
</reference>
<dbReference type="AlphaFoldDB" id="Q22D52"/>
<sequence>MYEDDEDSELNRSRYSDSSLQSSRKKSLDKFEKYQQMLNFYDSQPFLSLETQVITSQIVDLLFTKGANNLYEKYLITKMPDFQAKEVNGLMGALIQQGMMYGDKGESQEELKTFWKEEKEPPILNYDSRSIYAVNVDFKQIIIDETEQDDSDAKSIMSNSSKFSFASRKTNKLLSASQKIMTLSKINQNMIESTVKQKKPEKYQPELIRMPDEAPPEPDPIADRLRLAREKKDYVKALELEKQKKQMQDELDFENKKKDAQRLLKHKQFTHDYNGNIIYLKKDRDQVPIPNNIINLDAKTKTPSEIVKEAILPNEDGKKVKQMNFRSQQKPNFLETLEFHNQPLLHLTLKPNPGNKVMTMQGQIMEGGFLSMQNRMRKGEYDKMIESLPNRPVANYLGGTQTQFNQQMMEDFMKKEGKHPRLSLHSSSQMRIINKEALEDMLEDKKKRKSNASQENVNEDSLDQLRQQLIVKEKEKQEKERKKKEIQKQIKLEKITVYPSIEKTVENGEYAIQTALTSPKTNKQKEPITRLHLEIEKFDLQNIKDPTWGDPNLAKSQMLMISSENQKRGKEPVTFKIRKQQKLVNSNKQMKMTASKFFNS</sequence>
<protein>
    <submittedName>
        <fullName evidence="3">Uncharacterized protein</fullName>
    </submittedName>
</protein>
<keyword evidence="1" id="KW-0175">Coiled coil</keyword>
<evidence type="ECO:0000313" key="4">
    <source>
        <dbReference type="Proteomes" id="UP000009168"/>
    </source>
</evidence>
<dbReference type="InParanoid" id="Q22D52"/>
<dbReference type="HOGENOM" id="CLU_412522_0_0_1"/>
<dbReference type="GeneID" id="7823443"/>
<evidence type="ECO:0000313" key="3">
    <source>
        <dbReference type="EMBL" id="EAR83201.2"/>
    </source>
</evidence>
<dbReference type="KEGG" id="tet:TTHERM_01002660"/>
<dbReference type="EMBL" id="GG662361">
    <property type="protein sequence ID" value="EAR83201.2"/>
    <property type="molecule type" value="Genomic_DNA"/>
</dbReference>
<evidence type="ECO:0000256" key="1">
    <source>
        <dbReference type="SAM" id="Coils"/>
    </source>
</evidence>
<name>Q22D52_TETTS</name>
<feature type="coiled-coil region" evidence="1">
    <location>
        <begin position="435"/>
        <end position="496"/>
    </location>
</feature>
<dbReference type="Proteomes" id="UP000009168">
    <property type="component" value="Unassembled WGS sequence"/>
</dbReference>
<dbReference type="RefSeq" id="XP_001030864.2">
    <property type="nucleotide sequence ID" value="XM_001030864.2"/>
</dbReference>
<keyword evidence="4" id="KW-1185">Reference proteome</keyword>
<evidence type="ECO:0000256" key="2">
    <source>
        <dbReference type="SAM" id="MobiDB-lite"/>
    </source>
</evidence>
<dbReference type="eggNOG" id="ENOG502R2JQ">
    <property type="taxonomic scope" value="Eukaryota"/>
</dbReference>
<dbReference type="OrthoDB" id="10637171at2759"/>